<dbReference type="RefSeq" id="XP_035345090.1">
    <property type="nucleotide sequence ID" value="XM_035489197.1"/>
</dbReference>
<accession>A0A7H8QXV9</accession>
<organism evidence="3 4">
    <name type="scientific">Talaromyces rugulosus</name>
    <name type="common">Penicillium rugulosum</name>
    <dbReference type="NCBI Taxonomy" id="121627"/>
    <lineage>
        <taxon>Eukaryota</taxon>
        <taxon>Fungi</taxon>
        <taxon>Dikarya</taxon>
        <taxon>Ascomycota</taxon>
        <taxon>Pezizomycotina</taxon>
        <taxon>Eurotiomycetes</taxon>
        <taxon>Eurotiomycetidae</taxon>
        <taxon>Eurotiales</taxon>
        <taxon>Trichocomaceae</taxon>
        <taxon>Talaromyces</taxon>
        <taxon>Talaromyces sect. Islandici</taxon>
    </lineage>
</organism>
<evidence type="ECO:0000256" key="2">
    <source>
        <dbReference type="SAM" id="Phobius"/>
    </source>
</evidence>
<keyword evidence="2" id="KW-0472">Membrane</keyword>
<keyword evidence="2" id="KW-1133">Transmembrane helix</keyword>
<feature type="region of interest" description="Disordered" evidence="1">
    <location>
        <begin position="212"/>
        <end position="239"/>
    </location>
</feature>
<gene>
    <name evidence="3" type="ORF">TRUGW13939_06040</name>
</gene>
<feature type="transmembrane region" description="Helical" evidence="2">
    <location>
        <begin position="169"/>
        <end position="191"/>
    </location>
</feature>
<dbReference type="EMBL" id="CP055900">
    <property type="protein sequence ID" value="QKX58912.1"/>
    <property type="molecule type" value="Genomic_DNA"/>
</dbReference>
<protein>
    <recommendedName>
        <fullName evidence="5">MARVEL domain-containing protein</fullName>
    </recommendedName>
</protein>
<dbReference type="OrthoDB" id="5279542at2759"/>
<feature type="transmembrane region" description="Helical" evidence="2">
    <location>
        <begin position="106"/>
        <end position="125"/>
    </location>
</feature>
<sequence>MQPSIRLRSLWIRTRQRIIRSGNSAWLFKKTVIRCAGAVLALISLACFAAAIEPWNRTFEHTSGPVRGDWQDGISIAPLALAILHNSYTAVYTAYTARKIPCSVELVMDFLIWAALLPGLIFSIWGGTFNVWRGEQGQLAMTLCESGMNAETWSRECFMELYHIGSLELAGIVFAIPLWAMHVFLFAHRITEARSQRRHRRQRPWASIKEIEQGDTEAYPRMPRRPPQSYASPERLASSNPTYYQYRSAFN</sequence>
<evidence type="ECO:0000256" key="1">
    <source>
        <dbReference type="SAM" id="MobiDB-lite"/>
    </source>
</evidence>
<dbReference type="GeneID" id="55993536"/>
<reference evidence="4" key="1">
    <citation type="submission" date="2020-06" db="EMBL/GenBank/DDBJ databases">
        <title>A chromosome-scale genome assembly of Talaromyces rugulosus W13939.</title>
        <authorList>
            <person name="Wang B."/>
            <person name="Guo L."/>
            <person name="Ye K."/>
            <person name="Wang L."/>
        </authorList>
    </citation>
    <scope>NUCLEOTIDE SEQUENCE [LARGE SCALE GENOMIC DNA]</scope>
    <source>
        <strain evidence="4">W13939</strain>
    </source>
</reference>
<feature type="transmembrane region" description="Helical" evidence="2">
    <location>
        <begin position="73"/>
        <end position="94"/>
    </location>
</feature>
<dbReference type="Proteomes" id="UP000509510">
    <property type="component" value="Chromosome III"/>
</dbReference>
<evidence type="ECO:0000313" key="4">
    <source>
        <dbReference type="Proteomes" id="UP000509510"/>
    </source>
</evidence>
<proteinExistence type="predicted"/>
<evidence type="ECO:0008006" key="5">
    <source>
        <dbReference type="Google" id="ProtNLM"/>
    </source>
</evidence>
<keyword evidence="4" id="KW-1185">Reference proteome</keyword>
<name>A0A7H8QXV9_TALRU</name>
<evidence type="ECO:0000313" key="3">
    <source>
        <dbReference type="EMBL" id="QKX58912.1"/>
    </source>
</evidence>
<dbReference type="AlphaFoldDB" id="A0A7H8QXV9"/>
<keyword evidence="2" id="KW-0812">Transmembrane</keyword>
<dbReference type="KEGG" id="trg:TRUGW13939_06040"/>